<dbReference type="InterPro" id="IPR027417">
    <property type="entry name" value="P-loop_NTPase"/>
</dbReference>
<evidence type="ECO:0000313" key="2">
    <source>
        <dbReference type="Proteomes" id="UP000593915"/>
    </source>
</evidence>
<dbReference type="SUPFAM" id="SSF56784">
    <property type="entry name" value="HAD-like"/>
    <property type="match status" value="1"/>
</dbReference>
<dbReference type="RefSeq" id="WP_194075503.1">
    <property type="nucleotide sequence ID" value="NZ_CP061839.1"/>
</dbReference>
<sequence>MRIALYGLPCAGKTSLLQTINFCKVINGGEELKKYSGSISEKRAEFLLWLNSEENKNYFIDGHFQFIKNGNVETVFTNEDKIFDVFIYLYQEPSVILDRILKSEKNQKYLPATIKSISSWQNDEISKLREICHKSNKDFYIIDDCKNGYVNFIPFCMDVLDGFSNLDFAKRICNEINFDSKQVTLLDGDKTITKADTSRTLLNFSTDIFDNNFYTGYQFWIQDNIIDKNFDKEKIRIDADSLEINTTLVKSVKNPVIISSGLSEIWNDILEKKLGIKTYAGKNISAETKYFLTKFLKQKGYEVISYGDSKNDLYMLKESDRGILVINKHLSRSLKEDEVQDLEILNYRHHFLNEETYDDEEYKKIKEYIAITKSDSGINGNKLAKAHFELGGKLVKYFSKLKPNETTIVSFERSGHFLADGIFMNFDARFVTYNSKFQDFPKVQTKNVILVDGVINNGNTILKAIEKIQQQNFSINIFIATNVINKDALIKFNAFNLVAVRSSSNKFVGSNVKKQIGNVGPDTSDRLFNFISSFSISELELSINNKCNLQCRECGFLTPNQPTPTISKNIIDEHYNCLKILENNDIEIESLAILGGEPTLNSKLLEEALSRFSKLKNIKQIELVTNGLLPQNVSEKTFSLIDKISVSVYMENEDFIKAWKIYVQRKAPCVKLCFRNQKKWDLNSGHKTVSIEISQRMFENCWYKKHCVTIERSKLFLCSITAKNLSDIDGLLLHEKITKDEIIGFLLRKNQLNHCCRCIPEMKLGKIKSGQQCGNANLSKLMDAAIKYMNS</sequence>
<dbReference type="SUPFAM" id="SSF53271">
    <property type="entry name" value="PRTase-like"/>
    <property type="match status" value="1"/>
</dbReference>
<dbReference type="SUPFAM" id="SSF52540">
    <property type="entry name" value="P-loop containing nucleoside triphosphate hydrolases"/>
    <property type="match status" value="1"/>
</dbReference>
<dbReference type="InterPro" id="IPR058240">
    <property type="entry name" value="rSAM_sf"/>
</dbReference>
<dbReference type="InterPro" id="IPR013785">
    <property type="entry name" value="Aldolase_TIM"/>
</dbReference>
<dbReference type="Gene3D" id="3.40.50.1000">
    <property type="entry name" value="HAD superfamily/HAD-like"/>
    <property type="match status" value="1"/>
</dbReference>
<proteinExistence type="predicted"/>
<gene>
    <name evidence="1" type="ORF">IFE08_08260</name>
</gene>
<dbReference type="InterPro" id="IPR000836">
    <property type="entry name" value="PRTase_dom"/>
</dbReference>
<evidence type="ECO:0000313" key="1">
    <source>
        <dbReference type="EMBL" id="QOW59862.1"/>
    </source>
</evidence>
<accession>A0A7S6WML7</accession>
<dbReference type="Gene3D" id="3.40.50.2020">
    <property type="match status" value="1"/>
</dbReference>
<protein>
    <submittedName>
        <fullName evidence="1">4Fe-4S cluster-binding domain-containing protein</fullName>
    </submittedName>
</protein>
<reference evidence="1 2" key="1">
    <citation type="submission" date="2020-09" db="EMBL/GenBank/DDBJ databases">
        <title>Characterization of Treponema spp. from bovine digital dermatitis in Korea.</title>
        <authorList>
            <person name="Espiritu H.M."/>
            <person name="Cho Y.I."/>
            <person name="Mamuad L."/>
        </authorList>
    </citation>
    <scope>NUCLEOTIDE SEQUENCE [LARGE SCALE GENOMIC DNA]</scope>
    <source>
        <strain evidence="1 2">KS1</strain>
    </source>
</reference>
<dbReference type="InterPro" id="IPR023214">
    <property type="entry name" value="HAD_sf"/>
</dbReference>
<name>A0A7S6WML7_9SPIR</name>
<dbReference type="Pfam" id="PF13353">
    <property type="entry name" value="Fer4_12"/>
    <property type="match status" value="1"/>
</dbReference>
<dbReference type="Gene3D" id="3.20.20.70">
    <property type="entry name" value="Aldolase class I"/>
    <property type="match status" value="1"/>
</dbReference>
<dbReference type="InterPro" id="IPR029057">
    <property type="entry name" value="PRTase-like"/>
</dbReference>
<organism evidence="1 2">
    <name type="scientific">Treponema pedis</name>
    <dbReference type="NCBI Taxonomy" id="409322"/>
    <lineage>
        <taxon>Bacteria</taxon>
        <taxon>Pseudomonadati</taxon>
        <taxon>Spirochaetota</taxon>
        <taxon>Spirochaetia</taxon>
        <taxon>Spirochaetales</taxon>
        <taxon>Treponemataceae</taxon>
        <taxon>Treponema</taxon>
    </lineage>
</organism>
<dbReference type="InterPro" id="IPR036412">
    <property type="entry name" value="HAD-like_sf"/>
</dbReference>
<dbReference type="AlphaFoldDB" id="A0A7S6WML7"/>
<dbReference type="SUPFAM" id="SSF102114">
    <property type="entry name" value="Radical SAM enzymes"/>
    <property type="match status" value="1"/>
</dbReference>
<dbReference type="Gene3D" id="3.40.50.300">
    <property type="entry name" value="P-loop containing nucleotide triphosphate hydrolases"/>
    <property type="match status" value="1"/>
</dbReference>
<dbReference type="CDD" id="cd06223">
    <property type="entry name" value="PRTases_typeI"/>
    <property type="match status" value="1"/>
</dbReference>
<dbReference type="EMBL" id="CP061839">
    <property type="protein sequence ID" value="QOW59862.1"/>
    <property type="molecule type" value="Genomic_DNA"/>
</dbReference>
<dbReference type="Proteomes" id="UP000593915">
    <property type="component" value="Chromosome"/>
</dbReference>